<organism evidence="3 4">
    <name type="scientific">Natronogracilivirga saccharolytica</name>
    <dbReference type="NCBI Taxonomy" id="2812953"/>
    <lineage>
        <taxon>Bacteria</taxon>
        <taxon>Pseudomonadati</taxon>
        <taxon>Balneolota</taxon>
        <taxon>Balneolia</taxon>
        <taxon>Balneolales</taxon>
        <taxon>Cyclonatronaceae</taxon>
        <taxon>Natronogracilivirga</taxon>
    </lineage>
</organism>
<feature type="chain" id="PRO_5035325663" evidence="1">
    <location>
        <begin position="35"/>
        <end position="419"/>
    </location>
</feature>
<sequence length="419" mass="47587">MNPLTTGKQTSIRTFFIMSMLFFISILTASPADAIDSGYHDSGNQIEQEKSDTLYFLLRVDDIYFRSDSYAGWNVPHNFTAFQDAVEAFGGKVTWGVIPHRLKEGLNEGGHMERDLQKSADRGHEISVHGYTHYCPLDCDSGPFGHEMYCPTLDYNFSYEEQAEILENAIQTLSDYMDVPLTSFIAPGHSLDQTTYEVLVDFDLHVVSNFRSSDGQYPKEVTEGLIDVPVHQEYTWVTESWDYQESLDTAIADIKDRGEADGFYNLMLHDPFIRPGYKDGLIIEWIEELLDYLTEYYGDRIRFVTLTEAADILYDREPTSAGDDQEFASELPDNVRVGDNYPNPFNPETTIRYELPASMNARLEVFDALGRKVTLLKDEMHSAGNHEVIFDASGLPSGVYMYRLVTSGQTQTGRMLLVK</sequence>
<comment type="caution">
    <text evidence="3">The sequence shown here is derived from an EMBL/GenBank/DDBJ whole genome shotgun (WGS) entry which is preliminary data.</text>
</comment>
<keyword evidence="1" id="KW-0732">Signal</keyword>
<evidence type="ECO:0000256" key="1">
    <source>
        <dbReference type="SAM" id="SignalP"/>
    </source>
</evidence>
<feature type="domain" description="Secretion system C-terminal sorting" evidence="2">
    <location>
        <begin position="341"/>
        <end position="412"/>
    </location>
</feature>
<dbReference type="Pfam" id="PF18962">
    <property type="entry name" value="Por_Secre_tail"/>
    <property type="match status" value="1"/>
</dbReference>
<keyword evidence="4" id="KW-1185">Reference proteome</keyword>
<dbReference type="RefSeq" id="WP_210512482.1">
    <property type="nucleotide sequence ID" value="NZ_JAFIDN010000008.1"/>
</dbReference>
<evidence type="ECO:0000259" key="2">
    <source>
        <dbReference type="Pfam" id="PF18962"/>
    </source>
</evidence>
<dbReference type="Gene3D" id="2.60.40.4070">
    <property type="match status" value="1"/>
</dbReference>
<proteinExistence type="predicted"/>
<evidence type="ECO:0000313" key="4">
    <source>
        <dbReference type="Proteomes" id="UP000673975"/>
    </source>
</evidence>
<dbReference type="GO" id="GO:0005975">
    <property type="term" value="P:carbohydrate metabolic process"/>
    <property type="evidence" value="ECO:0007669"/>
    <property type="project" value="InterPro"/>
</dbReference>
<dbReference type="InterPro" id="IPR011330">
    <property type="entry name" value="Glyco_hydro/deAcase_b/a-brl"/>
</dbReference>
<reference evidence="3" key="1">
    <citation type="submission" date="2021-02" db="EMBL/GenBank/DDBJ databases">
        <title>Natronogracilivirga saccharolytica gen. nov. sp. nov. a new anaerobic, haloalkiliphilic carbohydrate-fermenting bacterium from soda lake and proposing of Cyclonatronumiaceae fam. nov. in the phylum Balneolaeota.</title>
        <authorList>
            <person name="Zhilina T.N."/>
            <person name="Sorokin D.Y."/>
            <person name="Zavarzina D.G."/>
            <person name="Toshchakov S.V."/>
            <person name="Kublanov I.V."/>
        </authorList>
    </citation>
    <scope>NUCLEOTIDE SEQUENCE</scope>
    <source>
        <strain evidence="3">Z-1702</strain>
    </source>
</reference>
<dbReference type="CDD" id="cd10585">
    <property type="entry name" value="CE4_SF"/>
    <property type="match status" value="1"/>
</dbReference>
<dbReference type="Gene3D" id="3.20.20.370">
    <property type="entry name" value="Glycoside hydrolase/deacetylase"/>
    <property type="match status" value="1"/>
</dbReference>
<name>A0A8J7RN82_9BACT</name>
<dbReference type="InterPro" id="IPR026444">
    <property type="entry name" value="Secre_tail"/>
</dbReference>
<dbReference type="EMBL" id="JAFIDN010000008">
    <property type="protein sequence ID" value="MBP3193143.1"/>
    <property type="molecule type" value="Genomic_DNA"/>
</dbReference>
<dbReference type="InterPro" id="IPR018763">
    <property type="entry name" value="DUF2334"/>
</dbReference>
<dbReference type="AlphaFoldDB" id="A0A8J7RN82"/>
<dbReference type="Proteomes" id="UP000673975">
    <property type="component" value="Unassembled WGS sequence"/>
</dbReference>
<dbReference type="Pfam" id="PF10096">
    <property type="entry name" value="DUF2334"/>
    <property type="match status" value="1"/>
</dbReference>
<evidence type="ECO:0000313" key="3">
    <source>
        <dbReference type="EMBL" id="MBP3193143.1"/>
    </source>
</evidence>
<dbReference type="SUPFAM" id="SSF88713">
    <property type="entry name" value="Glycoside hydrolase/deacetylase"/>
    <property type="match status" value="1"/>
</dbReference>
<accession>A0A8J7RN82</accession>
<protein>
    <submittedName>
        <fullName evidence="3">DUF2334 domain-containing protein</fullName>
    </submittedName>
</protein>
<dbReference type="NCBIfam" id="TIGR04183">
    <property type="entry name" value="Por_Secre_tail"/>
    <property type="match status" value="1"/>
</dbReference>
<gene>
    <name evidence="3" type="ORF">NATSA_10750</name>
</gene>
<feature type="signal peptide" evidence="1">
    <location>
        <begin position="1"/>
        <end position="34"/>
    </location>
</feature>